<evidence type="ECO:0000256" key="5">
    <source>
        <dbReference type="RuleBase" id="RU003945"/>
    </source>
</evidence>
<accession>A0AAV9J2H1</accession>
<feature type="region of interest" description="Disordered" evidence="6">
    <location>
        <begin position="396"/>
        <end position="433"/>
    </location>
</feature>
<comment type="subcellular location">
    <subcellularLocation>
        <location evidence="1 5">Membrane</location>
        <topology evidence="1 5">Multi-pass membrane protein</topology>
    </subcellularLocation>
</comment>
<dbReference type="Pfam" id="PF02096">
    <property type="entry name" value="60KD_IMP"/>
    <property type="match status" value="1"/>
</dbReference>
<evidence type="ECO:0000256" key="6">
    <source>
        <dbReference type="SAM" id="MobiDB-lite"/>
    </source>
</evidence>
<protein>
    <recommendedName>
        <fullName evidence="8">Membrane insertase YidC/Oxa/ALB C-terminal domain-containing protein</fullName>
    </recommendedName>
</protein>
<keyword evidence="10" id="KW-1185">Reference proteome</keyword>
<reference evidence="9 10" key="1">
    <citation type="submission" date="2022-07" db="EMBL/GenBank/DDBJ databases">
        <title>Genome-wide signatures of adaptation to extreme environments.</title>
        <authorList>
            <person name="Cho C.H."/>
            <person name="Yoon H.S."/>
        </authorList>
    </citation>
    <scope>NUCLEOTIDE SEQUENCE [LARGE SCALE GENOMIC DNA]</scope>
    <source>
        <strain evidence="9 10">DBV 063 E5</strain>
    </source>
</reference>
<dbReference type="EMBL" id="JANCYW010000020">
    <property type="protein sequence ID" value="KAK4538787.1"/>
    <property type="molecule type" value="Genomic_DNA"/>
</dbReference>
<keyword evidence="3 7" id="KW-1133">Transmembrane helix</keyword>
<evidence type="ECO:0000256" key="3">
    <source>
        <dbReference type="ARBA" id="ARBA00022989"/>
    </source>
</evidence>
<gene>
    <name evidence="9" type="ORF">CDCA_CDCA20G4812</name>
</gene>
<proteinExistence type="inferred from homology"/>
<keyword evidence="4 7" id="KW-0472">Membrane</keyword>
<feature type="transmembrane region" description="Helical" evidence="7">
    <location>
        <begin position="154"/>
        <end position="176"/>
    </location>
</feature>
<dbReference type="InterPro" id="IPR001708">
    <property type="entry name" value="YidC/ALB3/OXA1/COX18"/>
</dbReference>
<evidence type="ECO:0000256" key="4">
    <source>
        <dbReference type="ARBA" id="ARBA00023136"/>
    </source>
</evidence>
<dbReference type="PANTHER" id="PTHR12428:SF34">
    <property type="entry name" value="MITOCHONDRIAL INNER MEMBRANE PROTEIN OXA1-LIKE"/>
    <property type="match status" value="1"/>
</dbReference>
<dbReference type="GO" id="GO:0032977">
    <property type="term" value="F:membrane insertase activity"/>
    <property type="evidence" value="ECO:0007669"/>
    <property type="project" value="InterPro"/>
</dbReference>
<feature type="domain" description="Membrane insertase YidC/Oxa/ALB C-terminal" evidence="8">
    <location>
        <begin position="156"/>
        <end position="349"/>
    </location>
</feature>
<dbReference type="Proteomes" id="UP001301350">
    <property type="component" value="Unassembled WGS sequence"/>
</dbReference>
<feature type="transmembrane region" description="Helical" evidence="7">
    <location>
        <begin position="310"/>
        <end position="335"/>
    </location>
</feature>
<evidence type="ECO:0000256" key="2">
    <source>
        <dbReference type="ARBA" id="ARBA00022692"/>
    </source>
</evidence>
<feature type="region of interest" description="Disordered" evidence="6">
    <location>
        <begin position="90"/>
        <end position="114"/>
    </location>
</feature>
<dbReference type="PANTHER" id="PTHR12428">
    <property type="entry name" value="OXA1"/>
    <property type="match status" value="1"/>
</dbReference>
<evidence type="ECO:0000256" key="7">
    <source>
        <dbReference type="SAM" id="Phobius"/>
    </source>
</evidence>
<comment type="similarity">
    <text evidence="5">Belongs to the OXA1/ALB3/YidC family.</text>
</comment>
<dbReference type="InterPro" id="IPR028055">
    <property type="entry name" value="YidC/Oxa/ALB_C"/>
</dbReference>
<name>A0AAV9J2H1_CYACA</name>
<dbReference type="GO" id="GO:0032979">
    <property type="term" value="P:protein insertion into mitochondrial inner membrane from matrix"/>
    <property type="evidence" value="ECO:0007669"/>
    <property type="project" value="TreeGrafter"/>
</dbReference>
<sequence length="433" mass="47041">MASVLWARLRPQVNQSVWTQAQRVLKRQMQLDVRQAERWRRGWRSPVSGEQLLSGGRAARSALAPPSQLLSVQRRAFSWESLRWWRREASQSSTSPGGSGAGGGASASDAGATAAGSGGVVDASTITDAAAATYASWYDPVMNSILQVHAMTGLPWWLTVAAITVAVRLVVLPMSLVTMRNTAAFSQAKPVLDVLRVRMSDALDRNDVASSRLAQAQMMEVMKMYNVKPFWNVANAVLQAPIFLGFFLALRKLAETHPDTLALGGIGFFSNLAVPDPYMIMPLLMSASTVAMVRVNNDVFSSMTSPTMKYFMYAFAALIVPLTSPLPAIIFCYFIPNNLISLLQTLILRYPAIRRALGLPQLAGNAVPTTGAAAAGAPPPRIMSFEEAAATYARRGQTSAGWDGNRAAESTPLYEQPPPSFRRSRGRYNATQR</sequence>
<evidence type="ECO:0000259" key="8">
    <source>
        <dbReference type="Pfam" id="PF02096"/>
    </source>
</evidence>
<dbReference type="CDD" id="cd20069">
    <property type="entry name" value="5TM_Oxa1-like"/>
    <property type="match status" value="1"/>
</dbReference>
<keyword evidence="2 5" id="KW-0812">Transmembrane</keyword>
<comment type="caution">
    <text evidence="9">The sequence shown here is derived from an EMBL/GenBank/DDBJ whole genome shotgun (WGS) entry which is preliminary data.</text>
</comment>
<evidence type="ECO:0000313" key="10">
    <source>
        <dbReference type="Proteomes" id="UP001301350"/>
    </source>
</evidence>
<dbReference type="AlphaFoldDB" id="A0AAV9J2H1"/>
<organism evidence="9 10">
    <name type="scientific">Cyanidium caldarium</name>
    <name type="common">Red alga</name>
    <dbReference type="NCBI Taxonomy" id="2771"/>
    <lineage>
        <taxon>Eukaryota</taxon>
        <taxon>Rhodophyta</taxon>
        <taxon>Bangiophyceae</taxon>
        <taxon>Cyanidiales</taxon>
        <taxon>Cyanidiaceae</taxon>
        <taxon>Cyanidium</taxon>
    </lineage>
</organism>
<dbReference type="GO" id="GO:0005743">
    <property type="term" value="C:mitochondrial inner membrane"/>
    <property type="evidence" value="ECO:0007669"/>
    <property type="project" value="TreeGrafter"/>
</dbReference>
<evidence type="ECO:0000256" key="1">
    <source>
        <dbReference type="ARBA" id="ARBA00004141"/>
    </source>
</evidence>
<feature type="transmembrane region" description="Helical" evidence="7">
    <location>
        <begin position="229"/>
        <end position="249"/>
    </location>
</feature>
<evidence type="ECO:0000313" key="9">
    <source>
        <dbReference type="EMBL" id="KAK4538787.1"/>
    </source>
</evidence>